<dbReference type="EMBL" id="CP016397">
    <property type="protein sequence ID" value="ASQ44830.1"/>
    <property type="molecule type" value="Genomic_DNA"/>
</dbReference>
<dbReference type="KEGG" id="lcd:clem_01320"/>
<evidence type="ECO:0000313" key="2">
    <source>
        <dbReference type="Proteomes" id="UP000201728"/>
    </source>
</evidence>
<evidence type="ECO:0000313" key="1">
    <source>
        <dbReference type="EMBL" id="ASQ44830.1"/>
    </source>
</evidence>
<proteinExistence type="predicted"/>
<gene>
    <name evidence="1" type="ORF">clem_01320</name>
</gene>
<accession>A0A222NZ05</accession>
<dbReference type="Proteomes" id="UP000201728">
    <property type="component" value="Chromosome"/>
</dbReference>
<sequence>MKQRPKRKKLITTMNALNGLYDRYRPSLSRMTKVENDLLDAAVKTIEYDKGEAPVYYQEVIVKPEELSSL</sequence>
<keyword evidence="2" id="KW-1185">Reference proteome</keyword>
<organism evidence="1 2">
    <name type="scientific">Legionella clemsonensis</name>
    <dbReference type="NCBI Taxonomy" id="1867846"/>
    <lineage>
        <taxon>Bacteria</taxon>
        <taxon>Pseudomonadati</taxon>
        <taxon>Pseudomonadota</taxon>
        <taxon>Gammaproteobacteria</taxon>
        <taxon>Legionellales</taxon>
        <taxon>Legionellaceae</taxon>
        <taxon>Legionella</taxon>
    </lineage>
</organism>
<name>A0A222NZ05_9GAMM</name>
<dbReference type="AlphaFoldDB" id="A0A222NZ05"/>
<dbReference type="RefSeq" id="WP_094089954.1">
    <property type="nucleotide sequence ID" value="NZ_CP016397.1"/>
</dbReference>
<reference evidence="2" key="1">
    <citation type="submission" date="2016-07" db="EMBL/GenBank/DDBJ databases">
        <authorList>
            <person name="Florea S."/>
            <person name="Webb J.S."/>
            <person name="Jaromczyk J."/>
            <person name="Schardl C.L."/>
        </authorList>
    </citation>
    <scope>NUCLEOTIDE SEQUENCE [LARGE SCALE GENOMIC DNA]</scope>
    <source>
        <strain evidence="2">CDC-D5610</strain>
    </source>
</reference>
<protein>
    <submittedName>
        <fullName evidence="1">Uncharacterized protein</fullName>
    </submittedName>
</protein>